<dbReference type="AlphaFoldDB" id="A0A5E4PGL4"/>
<evidence type="ECO:0000313" key="2">
    <source>
        <dbReference type="EMBL" id="VVC75506.1"/>
    </source>
</evidence>
<dbReference type="OrthoDB" id="5638854at2"/>
<feature type="region of interest" description="Disordered" evidence="1">
    <location>
        <begin position="202"/>
        <end position="265"/>
    </location>
</feature>
<sequence>MPNDHRAKKDLLTLAIEKNPCSICRANRIPPPCKGHGGGGGGSSGGSSESDSALTRSGEVTMKPQSPDETAVTRSGMPDIYASDQSIIERLTPYSFDSEMISDLLSRQLLSIDHDADKGILRIQSLSHLLSESQKNGLRQYINTILKELQKFRHENGIQSECHEIRNDRDGHFISLTIALPSPALHQAFIQKLAEKNLLPKQNIHQEPGKKIRYPAGMDLFRPEGPLNTRPSPGQAKRTEPEEENEQQQKWTPFKTRPLPKGMIE</sequence>
<dbReference type="EMBL" id="LR699119">
    <property type="protein sequence ID" value="VVC75506.1"/>
    <property type="molecule type" value="Genomic_DNA"/>
</dbReference>
<feature type="compositionally biased region" description="Gly residues" evidence="1">
    <location>
        <begin position="35"/>
        <end position="45"/>
    </location>
</feature>
<accession>A0A5E4PGL4</accession>
<proteinExistence type="predicted"/>
<organism evidence="2 3">
    <name type="scientific">Aquicella siphonis</name>
    <dbReference type="NCBI Taxonomy" id="254247"/>
    <lineage>
        <taxon>Bacteria</taxon>
        <taxon>Pseudomonadati</taxon>
        <taxon>Pseudomonadota</taxon>
        <taxon>Gammaproteobacteria</taxon>
        <taxon>Legionellales</taxon>
        <taxon>Coxiellaceae</taxon>
        <taxon>Aquicella</taxon>
    </lineage>
</organism>
<reference evidence="2 3" key="1">
    <citation type="submission" date="2019-08" db="EMBL/GenBank/DDBJ databases">
        <authorList>
            <person name="Guy L."/>
        </authorList>
    </citation>
    <scope>NUCLEOTIDE SEQUENCE [LARGE SCALE GENOMIC DNA]</scope>
    <source>
        <strain evidence="2 3">SGT-108</strain>
    </source>
</reference>
<evidence type="ECO:0000256" key="1">
    <source>
        <dbReference type="SAM" id="MobiDB-lite"/>
    </source>
</evidence>
<dbReference type="Proteomes" id="UP000324194">
    <property type="component" value="Chromosome 1"/>
</dbReference>
<dbReference type="RefSeq" id="WP_148338807.1">
    <property type="nucleotide sequence ID" value="NZ_LR699119.1"/>
</dbReference>
<keyword evidence="3" id="KW-1185">Reference proteome</keyword>
<gene>
    <name evidence="2" type="ORF">AQUSIP_07960</name>
</gene>
<dbReference type="KEGG" id="asip:AQUSIP_07960"/>
<name>A0A5E4PGL4_9COXI</name>
<feature type="region of interest" description="Disordered" evidence="1">
    <location>
        <begin position="26"/>
        <end position="77"/>
    </location>
</feature>
<protein>
    <submittedName>
        <fullName evidence="2">Uncharacterized protein</fullName>
    </submittedName>
</protein>
<evidence type="ECO:0000313" key="3">
    <source>
        <dbReference type="Proteomes" id="UP000324194"/>
    </source>
</evidence>